<evidence type="ECO:0000313" key="2">
    <source>
        <dbReference type="EMBL" id="THX40189.1"/>
    </source>
</evidence>
<reference evidence="2 3" key="1">
    <citation type="submission" date="2018-10" db="EMBL/GenBank/DDBJ databases">
        <title>Fifty Aureobasidium pullulans genomes reveal a recombining polyextremotolerant generalist.</title>
        <authorList>
            <person name="Gostincar C."/>
            <person name="Turk M."/>
            <person name="Zajc J."/>
            <person name="Gunde-Cimerman N."/>
        </authorList>
    </citation>
    <scope>NUCLEOTIDE SEQUENCE [LARGE SCALE GENOMIC DNA]</scope>
    <source>
        <strain evidence="2 3">EXF-9785</strain>
    </source>
</reference>
<dbReference type="Proteomes" id="UP000308953">
    <property type="component" value="Unassembled WGS sequence"/>
</dbReference>
<feature type="compositionally biased region" description="Basic and acidic residues" evidence="1">
    <location>
        <begin position="131"/>
        <end position="143"/>
    </location>
</feature>
<evidence type="ECO:0000313" key="3">
    <source>
        <dbReference type="Proteomes" id="UP000308953"/>
    </source>
</evidence>
<sequence length="143" mass="15729">MTELRSQRFLTVNMAEAWTEADYEAALAKLEALTDKVTALRTTIPGLISPLTRPATTKSAAFVGLKKAAIGAVTGVQDLRKEWESNDMQDLLKRTKESYGKDSDLAPAAEVSAWGWTKEDEEKSQQQQQQPDKEVKTEDGVAG</sequence>
<dbReference type="AlphaFoldDB" id="A0A4S9EZ36"/>
<accession>A0A4S9EZ36</accession>
<feature type="region of interest" description="Disordered" evidence="1">
    <location>
        <begin position="96"/>
        <end position="143"/>
    </location>
</feature>
<name>A0A4S9EZ36_AURPU</name>
<gene>
    <name evidence="2" type="ORF">D6D10_03662</name>
</gene>
<dbReference type="EMBL" id="QZAV01000054">
    <property type="protein sequence ID" value="THX40189.1"/>
    <property type="molecule type" value="Genomic_DNA"/>
</dbReference>
<comment type="caution">
    <text evidence="2">The sequence shown here is derived from an EMBL/GenBank/DDBJ whole genome shotgun (WGS) entry which is preliminary data.</text>
</comment>
<organism evidence="2 3">
    <name type="scientific">Aureobasidium pullulans</name>
    <name type="common">Black yeast</name>
    <name type="synonym">Pullularia pullulans</name>
    <dbReference type="NCBI Taxonomy" id="5580"/>
    <lineage>
        <taxon>Eukaryota</taxon>
        <taxon>Fungi</taxon>
        <taxon>Dikarya</taxon>
        <taxon>Ascomycota</taxon>
        <taxon>Pezizomycotina</taxon>
        <taxon>Dothideomycetes</taxon>
        <taxon>Dothideomycetidae</taxon>
        <taxon>Dothideales</taxon>
        <taxon>Saccotheciaceae</taxon>
        <taxon>Aureobasidium</taxon>
    </lineage>
</organism>
<protein>
    <submittedName>
        <fullName evidence="2">Uncharacterized protein</fullName>
    </submittedName>
</protein>
<proteinExistence type="predicted"/>
<evidence type="ECO:0000256" key="1">
    <source>
        <dbReference type="SAM" id="MobiDB-lite"/>
    </source>
</evidence>